<dbReference type="Gene3D" id="3.90.550.10">
    <property type="entry name" value="Spore Coat Polysaccharide Biosynthesis Protein SpsA, Chain A"/>
    <property type="match status" value="1"/>
</dbReference>
<dbReference type="InterPro" id="IPR001173">
    <property type="entry name" value="Glyco_trans_2-like"/>
</dbReference>
<evidence type="ECO:0000256" key="1">
    <source>
        <dbReference type="ARBA" id="ARBA00006739"/>
    </source>
</evidence>
<name>A0A7S8ITX9_ACIBA</name>
<keyword evidence="3 5" id="KW-0808">Transferase</keyword>
<dbReference type="NCBIfam" id="TIGR01556">
    <property type="entry name" value="rhamnosyltran"/>
    <property type="match status" value="1"/>
</dbReference>
<evidence type="ECO:0000256" key="3">
    <source>
        <dbReference type="ARBA" id="ARBA00022679"/>
    </source>
</evidence>
<accession>A0A7S8ITX9</accession>
<protein>
    <submittedName>
        <fullName evidence="5">Glycosyltransferase</fullName>
    </submittedName>
</protein>
<dbReference type="GO" id="GO:0016757">
    <property type="term" value="F:glycosyltransferase activity"/>
    <property type="evidence" value="ECO:0007669"/>
    <property type="project" value="UniProtKB-KW"/>
</dbReference>
<dbReference type="EMBL" id="MN958100">
    <property type="protein sequence ID" value="QPD01063.1"/>
    <property type="molecule type" value="Genomic_DNA"/>
</dbReference>
<comment type="similarity">
    <text evidence="1">Belongs to the glycosyltransferase 2 family.</text>
</comment>
<dbReference type="AlphaFoldDB" id="A0A7S8ITX9"/>
<dbReference type="InterPro" id="IPR006446">
    <property type="entry name" value="RhaTrfase"/>
</dbReference>
<dbReference type="PANTHER" id="PTHR43179:SF12">
    <property type="entry name" value="GALACTOFURANOSYLTRANSFERASE GLFT2"/>
    <property type="match status" value="1"/>
</dbReference>
<organism evidence="5">
    <name type="scientific">Acinetobacter baumannii</name>
    <dbReference type="NCBI Taxonomy" id="470"/>
    <lineage>
        <taxon>Bacteria</taxon>
        <taxon>Pseudomonadati</taxon>
        <taxon>Pseudomonadota</taxon>
        <taxon>Gammaproteobacteria</taxon>
        <taxon>Moraxellales</taxon>
        <taxon>Moraxellaceae</taxon>
        <taxon>Acinetobacter</taxon>
        <taxon>Acinetobacter calcoaceticus/baumannii complex</taxon>
    </lineage>
</organism>
<dbReference type="CDD" id="cd02526">
    <property type="entry name" value="GT2_RfbF_like"/>
    <property type="match status" value="1"/>
</dbReference>
<dbReference type="RefSeq" id="WP_049590773.1">
    <property type="nucleotide sequence ID" value="NZ_CP021347.1"/>
</dbReference>
<feature type="domain" description="Glycosyltransferase 2-like" evidence="4">
    <location>
        <begin position="4"/>
        <end position="106"/>
    </location>
</feature>
<dbReference type="Pfam" id="PF00535">
    <property type="entry name" value="Glycos_transf_2"/>
    <property type="match status" value="1"/>
</dbReference>
<reference evidence="5" key="1">
    <citation type="submission" date="2020-01" db="EMBL/GenBank/DDBJ databases">
        <authorList>
            <person name="Kenyon J.J."/>
            <person name="Shneider M.M."/>
            <person name="Balaji V."/>
            <person name="Biswas I."/>
        </authorList>
    </citation>
    <scope>NUCLEOTIDE SEQUENCE</scope>
    <source>
        <strain evidence="5">B8300</strain>
    </source>
</reference>
<evidence type="ECO:0000256" key="2">
    <source>
        <dbReference type="ARBA" id="ARBA00022676"/>
    </source>
</evidence>
<dbReference type="InterPro" id="IPR029044">
    <property type="entry name" value="Nucleotide-diphossugar_trans"/>
</dbReference>
<dbReference type="PANTHER" id="PTHR43179">
    <property type="entry name" value="RHAMNOSYLTRANSFERASE WBBL"/>
    <property type="match status" value="1"/>
</dbReference>
<gene>
    <name evidence="5" type="primary">gtr165</name>
</gene>
<evidence type="ECO:0000313" key="5">
    <source>
        <dbReference type="EMBL" id="QPD01063.1"/>
    </source>
</evidence>
<evidence type="ECO:0000259" key="4">
    <source>
        <dbReference type="Pfam" id="PF00535"/>
    </source>
</evidence>
<sequence length="299" mass="34919">MNISVIIVTFNPEIDKLSNLLDSVLMDKVNIIVVDNNSTNNGEIKKLTKKSHLVNVHVIDYNKGIAFAQNLGIKIAIDNKSDYVLFFDQDSSINHNFINNLYCDFIDLKNKNIKLAAIGPRFIDEKKNFYFPALKLNHYNLIEKINVESIVSPQEVSVLISSGSLVSIESLKKIGIMREEFFIDFVDTEWCFRALSKGYKIFISSSAIMKHSIGDDTIEILNFKIPVHSGYRRYFRIRNLFFMWKMSYIPKQLTFKLMLSNFFHQVLLFILKRNKWDYIRYYYKGVKDGVKQSKKINFD</sequence>
<proteinExistence type="inferred from homology"/>
<dbReference type="SUPFAM" id="SSF53448">
    <property type="entry name" value="Nucleotide-diphospho-sugar transferases"/>
    <property type="match status" value="1"/>
</dbReference>
<keyword evidence="2" id="KW-0328">Glycosyltransferase</keyword>